<feature type="region of interest" description="Disordered" evidence="1">
    <location>
        <begin position="1"/>
        <end position="28"/>
    </location>
</feature>
<sequence length="183" mass="20440">MSARRSRSRCAAEADGPPRRRTHVRHGAWPKVTPERCERASRASAVPRWTFFSAATRCCRSRSRDWRRGWCTLVYRATRRRATGWAAAHAARTSSASGNPDPGERSTENTASIRARRTKRPANGGTSARLKLARRWRSMSGSIEEAIASVVLSHRRSGPLLNQKNEAVGPRRRRPSLGTSNPQ</sequence>
<organism evidence="2 3">
    <name type="scientific">Mesorhizobium qingshengii</name>
    <dbReference type="NCBI Taxonomy" id="1165689"/>
    <lineage>
        <taxon>Bacteria</taxon>
        <taxon>Pseudomonadati</taxon>
        <taxon>Pseudomonadota</taxon>
        <taxon>Alphaproteobacteria</taxon>
        <taxon>Hyphomicrobiales</taxon>
        <taxon>Phyllobacteriaceae</taxon>
        <taxon>Mesorhizobium</taxon>
    </lineage>
</organism>
<feature type="region of interest" description="Disordered" evidence="1">
    <location>
        <begin position="153"/>
        <end position="183"/>
    </location>
</feature>
<feature type="compositionally biased region" description="Basic residues" evidence="1">
    <location>
        <begin position="19"/>
        <end position="28"/>
    </location>
</feature>
<feature type="compositionally biased region" description="Low complexity" evidence="1">
    <location>
        <begin position="84"/>
        <end position="97"/>
    </location>
</feature>
<dbReference type="EMBL" id="FMXM01000026">
    <property type="protein sequence ID" value="SDA97371.1"/>
    <property type="molecule type" value="Genomic_DNA"/>
</dbReference>
<name>A0A1G5ZRE3_9HYPH</name>
<dbReference type="Proteomes" id="UP000198588">
    <property type="component" value="Unassembled WGS sequence"/>
</dbReference>
<evidence type="ECO:0000256" key="1">
    <source>
        <dbReference type="SAM" id="MobiDB-lite"/>
    </source>
</evidence>
<dbReference type="AlphaFoldDB" id="A0A1G5ZRE3"/>
<gene>
    <name evidence="2" type="ORF">SAMN02927914_05859</name>
</gene>
<evidence type="ECO:0000313" key="2">
    <source>
        <dbReference type="EMBL" id="SDA97371.1"/>
    </source>
</evidence>
<evidence type="ECO:0000313" key="3">
    <source>
        <dbReference type="Proteomes" id="UP000198588"/>
    </source>
</evidence>
<dbReference type="STRING" id="1165689.SAMN02927914_05859"/>
<accession>A0A1G5ZRE3</accession>
<protein>
    <submittedName>
        <fullName evidence="2">Uncharacterized protein</fullName>
    </submittedName>
</protein>
<feature type="region of interest" description="Disordered" evidence="1">
    <location>
        <begin position="84"/>
        <end position="133"/>
    </location>
</feature>
<reference evidence="2 3" key="1">
    <citation type="submission" date="2016-10" db="EMBL/GenBank/DDBJ databases">
        <authorList>
            <person name="de Groot N.N."/>
        </authorList>
    </citation>
    <scope>NUCLEOTIDE SEQUENCE [LARGE SCALE GENOMIC DNA]</scope>
    <source>
        <strain evidence="2 3">CGMCC 1.12097</strain>
    </source>
</reference>
<proteinExistence type="predicted"/>